<dbReference type="GO" id="GO:0003723">
    <property type="term" value="F:RNA binding"/>
    <property type="evidence" value="ECO:0007669"/>
    <property type="project" value="InterPro"/>
</dbReference>
<organism evidence="9 10">
    <name type="scientific">Tothia fuscella</name>
    <dbReference type="NCBI Taxonomy" id="1048955"/>
    <lineage>
        <taxon>Eukaryota</taxon>
        <taxon>Fungi</taxon>
        <taxon>Dikarya</taxon>
        <taxon>Ascomycota</taxon>
        <taxon>Pezizomycotina</taxon>
        <taxon>Dothideomycetes</taxon>
        <taxon>Pleosporomycetidae</taxon>
        <taxon>Venturiales</taxon>
        <taxon>Cylindrosympodiaceae</taxon>
        <taxon>Tothia</taxon>
    </lineage>
</organism>
<evidence type="ECO:0000256" key="4">
    <source>
        <dbReference type="ARBA" id="ARBA00022574"/>
    </source>
</evidence>
<keyword evidence="6" id="KW-0804">Transcription</keyword>
<evidence type="ECO:0000313" key="9">
    <source>
        <dbReference type="EMBL" id="KAF2432367.1"/>
    </source>
</evidence>
<name>A0A9P4U0X7_9PEZI</name>
<keyword evidence="5" id="KW-0677">Repeat</keyword>
<keyword evidence="3" id="KW-0698">rRNA processing</keyword>
<dbReference type="InterPro" id="IPR053826">
    <property type="entry name" value="WDR75"/>
</dbReference>
<evidence type="ECO:0000256" key="7">
    <source>
        <dbReference type="ARBA" id="ARBA00023242"/>
    </source>
</evidence>
<dbReference type="InterPro" id="IPR011047">
    <property type="entry name" value="Quinoprotein_ADH-like_sf"/>
</dbReference>
<keyword evidence="4" id="KW-0853">WD repeat</keyword>
<dbReference type="GO" id="GO:0006364">
    <property type="term" value="P:rRNA processing"/>
    <property type="evidence" value="ECO:0007669"/>
    <property type="project" value="UniProtKB-KW"/>
</dbReference>
<dbReference type="InterPro" id="IPR015943">
    <property type="entry name" value="WD40/YVTN_repeat-like_dom_sf"/>
</dbReference>
<evidence type="ECO:0000313" key="10">
    <source>
        <dbReference type="Proteomes" id="UP000800235"/>
    </source>
</evidence>
<dbReference type="InterPro" id="IPR001680">
    <property type="entry name" value="WD40_rpt"/>
</dbReference>
<dbReference type="GO" id="GO:0032040">
    <property type="term" value="C:small-subunit processome"/>
    <property type="evidence" value="ECO:0007669"/>
    <property type="project" value="InterPro"/>
</dbReference>
<dbReference type="EMBL" id="MU007026">
    <property type="protein sequence ID" value="KAF2432367.1"/>
    <property type="molecule type" value="Genomic_DNA"/>
</dbReference>
<feature type="compositionally biased region" description="Acidic residues" evidence="8">
    <location>
        <begin position="883"/>
        <end position="893"/>
    </location>
</feature>
<dbReference type="GO" id="GO:0045943">
    <property type="term" value="P:positive regulation of transcription by RNA polymerase I"/>
    <property type="evidence" value="ECO:0007669"/>
    <property type="project" value="InterPro"/>
</dbReference>
<keyword evidence="2" id="KW-0690">Ribosome biogenesis</keyword>
<dbReference type="SUPFAM" id="SSF50998">
    <property type="entry name" value="Quinoprotein alcohol dehydrogenase-like"/>
    <property type="match status" value="1"/>
</dbReference>
<evidence type="ECO:0000256" key="3">
    <source>
        <dbReference type="ARBA" id="ARBA00022552"/>
    </source>
</evidence>
<dbReference type="GO" id="GO:2000234">
    <property type="term" value="P:positive regulation of rRNA processing"/>
    <property type="evidence" value="ECO:0007669"/>
    <property type="project" value="TreeGrafter"/>
</dbReference>
<keyword evidence="7" id="KW-0539">Nucleus</keyword>
<evidence type="ECO:0000256" key="6">
    <source>
        <dbReference type="ARBA" id="ARBA00023163"/>
    </source>
</evidence>
<evidence type="ECO:0000256" key="8">
    <source>
        <dbReference type="SAM" id="MobiDB-lite"/>
    </source>
</evidence>
<dbReference type="SMART" id="SM00320">
    <property type="entry name" value="WD40"/>
    <property type="match status" value="3"/>
</dbReference>
<accession>A0A9P4U0X7</accession>
<feature type="region of interest" description="Disordered" evidence="8">
    <location>
        <begin position="1"/>
        <end position="21"/>
    </location>
</feature>
<evidence type="ECO:0000256" key="2">
    <source>
        <dbReference type="ARBA" id="ARBA00022517"/>
    </source>
</evidence>
<gene>
    <name evidence="9" type="ORF">EJ08DRAFT_585626</name>
</gene>
<evidence type="ECO:0000256" key="1">
    <source>
        <dbReference type="ARBA" id="ARBA00004604"/>
    </source>
</evidence>
<dbReference type="AlphaFoldDB" id="A0A9P4U0X7"/>
<protein>
    <submittedName>
        <fullName evidence="9">WD40 repeat-like protein</fullName>
    </submittedName>
</protein>
<sequence>MRRQEKEAEKAALDATPQVEHPRQITIKKGTHFDSDVDVKDVPEVPSRGSSWNISRPAGGRFLDHDPVFSLGEKYLFLATKRGVHVYSTADSLLVRTLFANPNDTVTSYALSSTNPNHIYVAHSAGDIILWDWTSGGEVLTIPSKWAIRAVTIAKVHRTEYDTIFTIESEKTKNGVRDHIVARHVLWKAAKTTEMSLYRWKRDDPLLFLKVLDGGNVIFAASAKELVVGSDGHHHGDSDDELDPIKFKERYTWREQPSTVDITCLDAEARPRHTDQDVKRSDKLGQMKYNLVYGDAQGSTYIYEDILHKMEQREQNKKLEKSLKPRVDRWHREAVSTVKWSLDSNYVISGGKETVLVLLQLETGKRQNLPHLTSAILSLTVSPKGTSYAVHLADNSVMVLSTSELQPKTNIPGIQSLFTSTTPSLLPQVPTITSLCQVSDDPVDAFGRTPAVNNPHNPNHLLLAVPASQDNSVDINSPAPAPFLQTFDAFTGRHVTRQALSRNLAITANIGPDLTKLKEPNVTHIQISANGQWLSTVEEWTPPAADVDFTVYTKDKVVSEQKRRLETYLKFWRWDQESDQWVLETRVDLPHQSPNNPVANRVFDLVAHPRLTAFATTGQDGVVRLWTPKTRLGDGTVIRGAKGEGAISWRCSHSIELENIPAVGDAGLDFPAVPAPTKAKLAYSNDGSILVATQESSKAYEAGLVHFFDAATGTLKYSEPAMYLGGLIDIGFLGRYFIILSDDLRVWDVVTNKLIYGFKLRIPHKLTPMQKTAMSYLALNVSSNTFAIAVPKTNAGTADMLWGPEDLFSTVTIFNPARPDPIISYDTASPLTALVSLTGTSGFVVLDASAEYRILSPKNSTMSLSSTVNGEPLQIEAVKEEEDIQMEEDDDDAVPGAERGDDEDMVDLMNDEKRVVRPEQLAGIFDNGPSFALPPVHEIFKSVVGLYGKKATA</sequence>
<keyword evidence="10" id="KW-1185">Reference proteome</keyword>
<dbReference type="PANTHER" id="PTHR44215">
    <property type="entry name" value="WD REPEAT-CONTAINING PROTEIN 75"/>
    <property type="match status" value="1"/>
</dbReference>
<evidence type="ECO:0000256" key="5">
    <source>
        <dbReference type="ARBA" id="ARBA00022737"/>
    </source>
</evidence>
<dbReference type="Gene3D" id="2.130.10.10">
    <property type="entry name" value="YVTN repeat-like/Quinoprotein amine dehydrogenase"/>
    <property type="match status" value="3"/>
</dbReference>
<proteinExistence type="predicted"/>
<comment type="subcellular location">
    <subcellularLocation>
        <location evidence="1">Nucleus</location>
        <location evidence="1">Nucleolus</location>
    </subcellularLocation>
</comment>
<dbReference type="OrthoDB" id="4096at2759"/>
<feature type="region of interest" description="Disordered" evidence="8">
    <location>
        <begin position="883"/>
        <end position="903"/>
    </location>
</feature>
<reference evidence="9" key="1">
    <citation type="journal article" date="2020" name="Stud. Mycol.">
        <title>101 Dothideomycetes genomes: a test case for predicting lifestyles and emergence of pathogens.</title>
        <authorList>
            <person name="Haridas S."/>
            <person name="Albert R."/>
            <person name="Binder M."/>
            <person name="Bloem J."/>
            <person name="Labutti K."/>
            <person name="Salamov A."/>
            <person name="Andreopoulos B."/>
            <person name="Baker S."/>
            <person name="Barry K."/>
            <person name="Bills G."/>
            <person name="Bluhm B."/>
            <person name="Cannon C."/>
            <person name="Castanera R."/>
            <person name="Culley D."/>
            <person name="Daum C."/>
            <person name="Ezra D."/>
            <person name="Gonzalez J."/>
            <person name="Henrissat B."/>
            <person name="Kuo A."/>
            <person name="Liang C."/>
            <person name="Lipzen A."/>
            <person name="Lutzoni F."/>
            <person name="Magnuson J."/>
            <person name="Mondo S."/>
            <person name="Nolan M."/>
            <person name="Ohm R."/>
            <person name="Pangilinan J."/>
            <person name="Park H.-J."/>
            <person name="Ramirez L."/>
            <person name="Alfaro M."/>
            <person name="Sun H."/>
            <person name="Tritt A."/>
            <person name="Yoshinaga Y."/>
            <person name="Zwiers L.-H."/>
            <person name="Turgeon B."/>
            <person name="Goodwin S."/>
            <person name="Spatafora J."/>
            <person name="Crous P."/>
            <person name="Grigoriev I."/>
        </authorList>
    </citation>
    <scope>NUCLEOTIDE SEQUENCE</scope>
    <source>
        <strain evidence="9">CBS 130266</strain>
    </source>
</reference>
<dbReference type="Proteomes" id="UP000800235">
    <property type="component" value="Unassembled WGS sequence"/>
</dbReference>
<dbReference type="PANTHER" id="PTHR44215:SF1">
    <property type="entry name" value="WD REPEAT-CONTAINING PROTEIN 75"/>
    <property type="match status" value="1"/>
</dbReference>
<dbReference type="SUPFAM" id="SSF69322">
    <property type="entry name" value="Tricorn protease domain 2"/>
    <property type="match status" value="1"/>
</dbReference>
<comment type="caution">
    <text evidence="9">The sequence shown here is derived from an EMBL/GenBank/DDBJ whole genome shotgun (WGS) entry which is preliminary data.</text>
</comment>
<feature type="compositionally biased region" description="Basic and acidic residues" evidence="8">
    <location>
        <begin position="1"/>
        <end position="12"/>
    </location>
</feature>